<protein>
    <submittedName>
        <fullName evidence="1">Uncharacterized protein</fullName>
    </submittedName>
</protein>
<evidence type="ECO:0000313" key="1">
    <source>
        <dbReference type="EMBL" id="RVT48114.1"/>
    </source>
</evidence>
<accession>A0A3S2VTB2</accession>
<evidence type="ECO:0000313" key="2">
    <source>
        <dbReference type="Proteomes" id="UP000288178"/>
    </source>
</evidence>
<keyword evidence="2" id="KW-1185">Reference proteome</keyword>
<organism evidence="1 2">
    <name type="scientific">Rubrivivax albus</name>
    <dbReference type="NCBI Taxonomy" id="2499835"/>
    <lineage>
        <taxon>Bacteria</taxon>
        <taxon>Pseudomonadati</taxon>
        <taxon>Pseudomonadota</taxon>
        <taxon>Betaproteobacteria</taxon>
        <taxon>Burkholderiales</taxon>
        <taxon>Sphaerotilaceae</taxon>
        <taxon>Rubrivivax</taxon>
    </lineage>
</organism>
<comment type="caution">
    <text evidence="1">The sequence shown here is derived from an EMBL/GenBank/DDBJ whole genome shotgun (WGS) entry which is preliminary data.</text>
</comment>
<dbReference type="AlphaFoldDB" id="A0A3S2VTB2"/>
<sequence>MAHFRRGVGGLAFVAVTSMAPAHGAVLTLESSFLGFFVSGTPYSVLTGSWSATVDTALIDAAVSQGRDSVKVRPDTIVFSEAQTFQPNPSNPAADTTWSTANTYVQVYFNTQGLVTGTVQVHGDVPETFSNGMSSNGTGFNDFVMYYSDGFTNLAAREPLDYFAYNLQGVGSYAATRQGDRVNPIPNTLTNGFLTIQERQSVSDGSGPVDFFGGAAGGSSGGLSIDFAADGDLQVAVNPAATLAEADLFVFNTFSTRLQAWDIDVSGNLVGTSSIYIPYAVGVNPLALKVFHFDEDLGLWELLATRVEGGLLVAETDGFSPLVLSEMNDDEALLALQALNAQQVPVVGTLWLTALGLALLGVRSRRHGAPTGRHLSNA</sequence>
<gene>
    <name evidence="1" type="ORF">ENE75_23285</name>
</gene>
<dbReference type="Proteomes" id="UP000288178">
    <property type="component" value="Unassembled WGS sequence"/>
</dbReference>
<reference evidence="1 2" key="1">
    <citation type="submission" date="2019-01" db="EMBL/GenBank/DDBJ databases">
        <authorList>
            <person name="Chen W.-M."/>
        </authorList>
    </citation>
    <scope>NUCLEOTIDE SEQUENCE [LARGE SCALE GENOMIC DNA]</scope>
    <source>
        <strain evidence="1 2">ICH-3</strain>
    </source>
</reference>
<name>A0A3S2VTB2_9BURK</name>
<proteinExistence type="predicted"/>
<dbReference type="EMBL" id="SACT01000011">
    <property type="protein sequence ID" value="RVT48114.1"/>
    <property type="molecule type" value="Genomic_DNA"/>
</dbReference>